<dbReference type="InterPro" id="IPR011123">
    <property type="entry name" value="Y_Y_Y"/>
</dbReference>
<dbReference type="Pfam" id="PF12833">
    <property type="entry name" value="HTH_18"/>
    <property type="match status" value="1"/>
</dbReference>
<dbReference type="SUPFAM" id="SSF63829">
    <property type="entry name" value="Calcium-dependent phosphotriesterase"/>
    <property type="match status" value="3"/>
</dbReference>
<dbReference type="RefSeq" id="WP_117670035.1">
    <property type="nucleotide sequence ID" value="NZ_CABOGR010000001.1"/>
</dbReference>
<reference evidence="15 16" key="1">
    <citation type="submission" date="2018-08" db="EMBL/GenBank/DDBJ databases">
        <title>A genome reference for cultivated species of the human gut microbiota.</title>
        <authorList>
            <person name="Zou Y."/>
            <person name="Xue W."/>
            <person name="Luo G."/>
        </authorList>
    </citation>
    <scope>NUCLEOTIDE SEQUENCE [LARGE SCALE GENOMIC DNA]</scope>
    <source>
        <strain evidence="14 17">AF24-16AC</strain>
        <strain evidence="13 15">OM08-14</strain>
        <strain evidence="12 16">TF10-3AC</strain>
    </source>
</reference>
<evidence type="ECO:0000259" key="11">
    <source>
        <dbReference type="PROSITE" id="PS50110"/>
    </source>
</evidence>
<feature type="compositionally biased region" description="Basic and acidic residues" evidence="8">
    <location>
        <begin position="1066"/>
        <end position="1077"/>
    </location>
</feature>
<evidence type="ECO:0000256" key="5">
    <source>
        <dbReference type="ARBA" id="ARBA00023125"/>
    </source>
</evidence>
<feature type="modified residue" description="4-aspartylphosphate" evidence="7">
    <location>
        <position position="1146"/>
    </location>
</feature>
<comment type="catalytic activity">
    <reaction evidence="1">
        <text>ATP + protein L-histidine = ADP + protein N-phospho-L-histidine.</text>
        <dbReference type="EC" id="2.7.13.3"/>
    </reaction>
</comment>
<feature type="domain" description="HTH araC/xylS-type" evidence="9">
    <location>
        <begin position="1255"/>
        <end position="1355"/>
    </location>
</feature>
<evidence type="ECO:0000313" key="16">
    <source>
        <dbReference type="Proteomes" id="UP000260862"/>
    </source>
</evidence>
<gene>
    <name evidence="14" type="ORF">DWY14_02200</name>
    <name evidence="13" type="ORF">DXC17_00490</name>
    <name evidence="12" type="ORF">DXD04_00515</name>
</gene>
<dbReference type="Proteomes" id="UP000260862">
    <property type="component" value="Unassembled WGS sequence"/>
</dbReference>
<feature type="region of interest" description="Disordered" evidence="8">
    <location>
        <begin position="1064"/>
        <end position="1089"/>
    </location>
</feature>
<evidence type="ECO:0000256" key="4">
    <source>
        <dbReference type="ARBA" id="ARBA00023015"/>
    </source>
</evidence>
<dbReference type="InterPro" id="IPR036097">
    <property type="entry name" value="HisK_dim/P_sf"/>
</dbReference>
<evidence type="ECO:0000256" key="1">
    <source>
        <dbReference type="ARBA" id="ARBA00000085"/>
    </source>
</evidence>
<comment type="caution">
    <text evidence="13">The sequence shown here is derived from an EMBL/GenBank/DDBJ whole genome shotgun (WGS) entry which is preliminary data.</text>
</comment>
<evidence type="ECO:0000313" key="14">
    <source>
        <dbReference type="EMBL" id="RGS09935.1"/>
    </source>
</evidence>
<dbReference type="FunFam" id="1.10.287.130:FF:000034">
    <property type="entry name" value="Two-component system sensor histidine kinase/response regulator"/>
    <property type="match status" value="1"/>
</dbReference>
<dbReference type="InterPro" id="IPR004358">
    <property type="entry name" value="Sig_transdc_His_kin-like_C"/>
</dbReference>
<keyword evidence="6" id="KW-0804">Transcription</keyword>
<dbReference type="Gene3D" id="3.40.50.2300">
    <property type="match status" value="1"/>
</dbReference>
<dbReference type="InterPro" id="IPR015943">
    <property type="entry name" value="WD40/YVTN_repeat-like_dom_sf"/>
</dbReference>
<keyword evidence="16" id="KW-1185">Reference proteome</keyword>
<dbReference type="PANTHER" id="PTHR43547">
    <property type="entry name" value="TWO-COMPONENT HISTIDINE KINASE"/>
    <property type="match status" value="1"/>
</dbReference>
<dbReference type="Gene3D" id="2.130.10.10">
    <property type="entry name" value="YVTN repeat-like/Quinoprotein amine dehydrogenase"/>
    <property type="match status" value="2"/>
</dbReference>
<dbReference type="Pfam" id="PF00512">
    <property type="entry name" value="HisKA"/>
    <property type="match status" value="1"/>
</dbReference>
<dbReference type="PROSITE" id="PS00041">
    <property type="entry name" value="HTH_ARAC_FAMILY_1"/>
    <property type="match status" value="1"/>
</dbReference>
<dbReference type="EMBL" id="QSTF01000001">
    <property type="protein sequence ID" value="RGM43230.1"/>
    <property type="molecule type" value="Genomic_DNA"/>
</dbReference>
<dbReference type="Pfam" id="PF02518">
    <property type="entry name" value="HATPase_c"/>
    <property type="match status" value="1"/>
</dbReference>
<dbReference type="InterPro" id="IPR036890">
    <property type="entry name" value="HATPase_C_sf"/>
</dbReference>
<dbReference type="GO" id="GO:0000155">
    <property type="term" value="F:phosphorelay sensor kinase activity"/>
    <property type="evidence" value="ECO:0007669"/>
    <property type="project" value="InterPro"/>
</dbReference>
<accession>A0A3E4WMK0</accession>
<dbReference type="EC" id="2.7.13.3" evidence="2"/>
<evidence type="ECO:0000259" key="10">
    <source>
        <dbReference type="PROSITE" id="PS50109"/>
    </source>
</evidence>
<dbReference type="InterPro" id="IPR018060">
    <property type="entry name" value="HTH_AraC"/>
</dbReference>
<dbReference type="SMART" id="SM00448">
    <property type="entry name" value="REC"/>
    <property type="match status" value="1"/>
</dbReference>
<dbReference type="Gene3D" id="2.60.40.10">
    <property type="entry name" value="Immunoglobulins"/>
    <property type="match status" value="1"/>
</dbReference>
<evidence type="ECO:0000256" key="7">
    <source>
        <dbReference type="PROSITE-ProRule" id="PRU00169"/>
    </source>
</evidence>
<dbReference type="InterPro" id="IPR011110">
    <property type="entry name" value="Reg_prop"/>
</dbReference>
<dbReference type="InterPro" id="IPR005467">
    <property type="entry name" value="His_kinase_dom"/>
</dbReference>
<dbReference type="SMART" id="SM00387">
    <property type="entry name" value="HATPase_c"/>
    <property type="match status" value="1"/>
</dbReference>
<keyword evidence="3 7" id="KW-0597">Phosphoprotein</keyword>
<evidence type="ECO:0000256" key="6">
    <source>
        <dbReference type="ARBA" id="ARBA00023163"/>
    </source>
</evidence>
<dbReference type="Proteomes" id="UP000260780">
    <property type="component" value="Unassembled WGS sequence"/>
</dbReference>
<name>A0A3E4WMK0_9BACT</name>
<dbReference type="FunFam" id="3.40.50.2300:FF:000138">
    <property type="entry name" value="Two-component system sensor histidine kinase/response regulator"/>
    <property type="match status" value="1"/>
</dbReference>
<dbReference type="PROSITE" id="PS50110">
    <property type="entry name" value="RESPONSE_REGULATORY"/>
    <property type="match status" value="1"/>
</dbReference>
<dbReference type="SUPFAM" id="SSF46689">
    <property type="entry name" value="Homeodomain-like"/>
    <property type="match status" value="1"/>
</dbReference>
<organism evidence="13 15">
    <name type="scientific">Phocaeicola plebeius</name>
    <dbReference type="NCBI Taxonomy" id="310297"/>
    <lineage>
        <taxon>Bacteria</taxon>
        <taxon>Pseudomonadati</taxon>
        <taxon>Bacteroidota</taxon>
        <taxon>Bacteroidia</taxon>
        <taxon>Bacteroidales</taxon>
        <taxon>Bacteroidaceae</taxon>
        <taxon>Phocaeicola</taxon>
    </lineage>
</organism>
<dbReference type="CDD" id="cd00082">
    <property type="entry name" value="HisKA"/>
    <property type="match status" value="1"/>
</dbReference>
<dbReference type="PRINTS" id="PR00344">
    <property type="entry name" value="BCTRLSENSOR"/>
</dbReference>
<dbReference type="SUPFAM" id="SSF47384">
    <property type="entry name" value="Homodimeric domain of signal transducing histidine kinase"/>
    <property type="match status" value="1"/>
</dbReference>
<dbReference type="Proteomes" id="UP000285750">
    <property type="component" value="Unassembled WGS sequence"/>
</dbReference>
<dbReference type="FunFam" id="2.60.40.10:FF:000791">
    <property type="entry name" value="Two-component system sensor histidine kinase/response regulator"/>
    <property type="match status" value="1"/>
</dbReference>
<dbReference type="SUPFAM" id="SSF55874">
    <property type="entry name" value="ATPase domain of HSP90 chaperone/DNA topoisomerase II/histidine kinase"/>
    <property type="match status" value="1"/>
</dbReference>
<dbReference type="SMART" id="SM00388">
    <property type="entry name" value="HisKA"/>
    <property type="match status" value="1"/>
</dbReference>
<proteinExistence type="predicted"/>
<protein>
    <recommendedName>
        <fullName evidence="2">histidine kinase</fullName>
        <ecNumber evidence="2">2.7.13.3</ecNumber>
    </recommendedName>
</protein>
<dbReference type="InterPro" id="IPR009057">
    <property type="entry name" value="Homeodomain-like_sf"/>
</dbReference>
<evidence type="ECO:0000259" key="9">
    <source>
        <dbReference type="PROSITE" id="PS01124"/>
    </source>
</evidence>
<dbReference type="InterPro" id="IPR003661">
    <property type="entry name" value="HisK_dim/P_dom"/>
</dbReference>
<feature type="domain" description="Histidine kinase" evidence="10">
    <location>
        <begin position="841"/>
        <end position="1059"/>
    </location>
</feature>
<dbReference type="EMBL" id="QRUY01000003">
    <property type="protein sequence ID" value="RGS09935.1"/>
    <property type="molecule type" value="Genomic_DNA"/>
</dbReference>
<dbReference type="Pfam" id="PF00072">
    <property type="entry name" value="Response_reg"/>
    <property type="match status" value="1"/>
</dbReference>
<evidence type="ECO:0000256" key="3">
    <source>
        <dbReference type="ARBA" id="ARBA00022553"/>
    </source>
</evidence>
<dbReference type="GO" id="GO:0003700">
    <property type="term" value="F:DNA-binding transcription factor activity"/>
    <property type="evidence" value="ECO:0007669"/>
    <property type="project" value="InterPro"/>
</dbReference>
<sequence length="1367" mass="155419">MKYFFITFYLFLCIAEISSQPYTIKKLGLEKGLSNNYINDIVEDKKGYLWFATEEGLNKLEGNHFTSFYKKSGKVLNLTGNELNCLLDDPTEPILWIGTQRSGLNAFNYQTNQQIIYQHDKKNPNSICTNDITGIYPTSDGNLWITTYWQGIDYLDKKTGKFTHYNQTTIPELPSNTVWTLLDDNKGNLYIGHHAENGMSILSLKTKKVKNFTHDPNNKKTLPHNNVQCIFKDNTGNIWAGTGRGLALFNPNTEEFIWLGEKNPSLSHLVYDIQQFNENQLWVATELGGIAIIDLSKTLFNTAEEIHVIQAGNNEHNLNNSTVRCLFQDSHQNIWAGTWGGGINFLSSDGALFKSFSYSPNSPESSLSTQIASAVCIDKQGLLWIGTDGGGINILKDGQRIATYTEESGHLSGNSVQTALCDQKGNLWFGIFNGGIMYYNIQTKSFQQIFPEKESTQDVRSLFEDNNGTIWVGTSNGVFQIDRESKKILQHMNANAPDNLVRSVMKDKKGQIWVGSFGRGIFLYASNGKRLKEFNTYLNFPSNTINQIFEDSKGCIWAATGEGLVQIENSSPWKYKVYQRNEGLANTFIWAIEEDENQNIWFSTNQGISCFVRNEENIYNYDFRDNIPMASFTGRSVCKGKNGVMYFGSTNGLCYFTPSYILEKRQAPKAIIGKITVFEPLVSENSNETEISLINKESVRLKHLQNNFNISFSIQDYSLNERVEYAYMLKGLENSWYTVKDPNNVTFRNLPPGKYEFMIKTRIRNQEWSDEISSIEIIIAPPLWLSWWAKLLYVISGVGLLFTGLWAYKRKLNLEYLYESEKKSHEQEQELNDERLRFYTNITHELRTPLTLILGPLEDLVKSNTLSSKDHHRISVIHQSAVRLLNLINQILDFRKTETQNKRLCVTKGNLTSAVYETGLKYKELNNKPEIQILIEVEEENMVLFFDKEVITMILDNLISNALKYTEKGYIRIRAEWVTENGIRYAQLSVEDTGYGIGQDALAHIFERYYQESGEHQASGTGIGLALVKNLVKLHEGDIQVKSLPEIGTTFYLRLPAGNTYPQALHGEDIHTDKQDGKEEEPIEKQEVADKDKNARPIILVVEDNADIRDYIADSFTDLYEIKTAANGKEGLQIATDCIPDIIVSDIMMPVMNGVVMCQKLKADIRTSHIPVILLTAKDSITDKEEGYQAGADSYLTKPFSAGLLQSRISNLLTQRRLLSERFAIRPDKPKKQSMEEKRAIITESMNKLDKEFLDKITNTITEGLAAAENIDITVLSNVMCMSSSTLYRKVKALTGMSTNEYIRKIKMQLAEKYLLEGKYSISEIAFKVGINSNVYFRQCFKEEFGMSASDYLKQLTGKSIDEKVDE</sequence>
<dbReference type="Pfam" id="PF07495">
    <property type="entry name" value="Y_Y_Y"/>
    <property type="match status" value="1"/>
</dbReference>
<dbReference type="GO" id="GO:0043565">
    <property type="term" value="F:sequence-specific DNA binding"/>
    <property type="evidence" value="ECO:0007669"/>
    <property type="project" value="InterPro"/>
</dbReference>
<evidence type="ECO:0000313" key="13">
    <source>
        <dbReference type="EMBL" id="RGM43230.1"/>
    </source>
</evidence>
<dbReference type="Gene3D" id="1.10.10.60">
    <property type="entry name" value="Homeodomain-like"/>
    <property type="match status" value="1"/>
</dbReference>
<dbReference type="SUPFAM" id="SSF52172">
    <property type="entry name" value="CheY-like"/>
    <property type="match status" value="1"/>
</dbReference>
<dbReference type="EMBL" id="QSQT01000001">
    <property type="protein sequence ID" value="RGK58421.1"/>
    <property type="molecule type" value="Genomic_DNA"/>
</dbReference>
<dbReference type="InterPro" id="IPR011006">
    <property type="entry name" value="CheY-like_superfamily"/>
</dbReference>
<evidence type="ECO:0000256" key="8">
    <source>
        <dbReference type="SAM" id="MobiDB-lite"/>
    </source>
</evidence>
<dbReference type="PROSITE" id="PS01124">
    <property type="entry name" value="HTH_ARAC_FAMILY_2"/>
    <property type="match status" value="1"/>
</dbReference>
<dbReference type="Gene3D" id="1.10.287.130">
    <property type="match status" value="1"/>
</dbReference>
<evidence type="ECO:0000313" key="15">
    <source>
        <dbReference type="Proteomes" id="UP000260780"/>
    </source>
</evidence>
<dbReference type="InterPro" id="IPR003594">
    <property type="entry name" value="HATPase_dom"/>
</dbReference>
<dbReference type="PROSITE" id="PS50109">
    <property type="entry name" value="HIS_KIN"/>
    <property type="match status" value="1"/>
</dbReference>
<keyword evidence="5" id="KW-0238">DNA-binding</keyword>
<dbReference type="PANTHER" id="PTHR43547:SF2">
    <property type="entry name" value="HYBRID SIGNAL TRANSDUCTION HISTIDINE KINASE C"/>
    <property type="match status" value="1"/>
</dbReference>
<dbReference type="InterPro" id="IPR013783">
    <property type="entry name" value="Ig-like_fold"/>
</dbReference>
<dbReference type="InterPro" id="IPR018062">
    <property type="entry name" value="HTH_AraC-typ_CS"/>
</dbReference>
<evidence type="ECO:0000313" key="12">
    <source>
        <dbReference type="EMBL" id="RGK58421.1"/>
    </source>
</evidence>
<dbReference type="InterPro" id="IPR001789">
    <property type="entry name" value="Sig_transdc_resp-reg_receiver"/>
</dbReference>
<feature type="domain" description="Response regulatory" evidence="11">
    <location>
        <begin position="1098"/>
        <end position="1213"/>
    </location>
</feature>
<keyword evidence="4" id="KW-0805">Transcription regulation</keyword>
<evidence type="ECO:0000313" key="17">
    <source>
        <dbReference type="Proteomes" id="UP000285750"/>
    </source>
</evidence>
<dbReference type="SMART" id="SM00342">
    <property type="entry name" value="HTH_ARAC"/>
    <property type="match status" value="1"/>
</dbReference>
<evidence type="ECO:0000256" key="2">
    <source>
        <dbReference type="ARBA" id="ARBA00012438"/>
    </source>
</evidence>
<dbReference type="Gene3D" id="3.30.565.10">
    <property type="entry name" value="Histidine kinase-like ATPase, C-terminal domain"/>
    <property type="match status" value="1"/>
</dbReference>
<dbReference type="CDD" id="cd17574">
    <property type="entry name" value="REC_OmpR"/>
    <property type="match status" value="1"/>
</dbReference>
<dbReference type="Pfam" id="PF07494">
    <property type="entry name" value="Reg_prop"/>
    <property type="match status" value="9"/>
</dbReference>